<evidence type="ECO:0000256" key="8">
    <source>
        <dbReference type="SAM" id="Phobius"/>
    </source>
</evidence>
<reference evidence="9 10" key="1">
    <citation type="journal article" date="2018" name="Int. J. Syst. Evol. Microbiol.">
        <title>Glycomyces paridis sp. nov., isolated from the medicinal plant Paris polyphylla.</title>
        <authorList>
            <person name="Fang X.M."/>
            <person name="Bai J.L."/>
            <person name="Su J."/>
            <person name="Zhao L.L."/>
            <person name="Liu H.Y."/>
            <person name="Ma B.P."/>
            <person name="Zhang Y.Q."/>
            <person name="Yu L.Y."/>
        </authorList>
    </citation>
    <scope>NUCLEOTIDE SEQUENCE [LARGE SCALE GENOMIC DNA]</scope>
    <source>
        <strain evidence="9 10">CPCC 204357</strain>
    </source>
</reference>
<keyword evidence="6" id="KW-0406">Ion transport</keyword>
<sequence>MRAKVKAFLSQPVRVIPLGFLAAILAGTGLLMLPVSQAGPGATRLTDAAFTATSAVSVTGLATVDTPVHWSTFGQVVILACIQIGGLGLMTSAVLLGLLVSRRFGLRTTLMARAEHSVALDLGDVRSVLLRTLAFTAAGELVIAAILTARFGSYGYGAHSLWLGVFHSVSAFNNAGFALFSDSIMGFATDPWISLPLAAGTILGGLGMPVVFELTRRGRRRRRWSVHTKMTLTGSAILLVGGTVAFLAFEWTNPATLGQWPWHDRFLPAFFQSAVARTSGFNSIDVGAMNEDSLLATIILMFIGGGSASTAGGIKVTTFFVLLWVIWAELRGERDVNAFRRRIGPAVIREALTVALVFIACNAFGVFLMQHFERDTELTAVMFEVTSAFATVGQSTGITFDLSDPSKWLLAIAMYTGRVGPVLFAASLALRTRRRLYRYPETRPLVG</sequence>
<dbReference type="OrthoDB" id="9810952at2"/>
<dbReference type="EMBL" id="STGX01000024">
    <property type="protein sequence ID" value="THV22057.1"/>
    <property type="molecule type" value="Genomic_DNA"/>
</dbReference>
<dbReference type="AlphaFoldDB" id="A0A4S8NWQ9"/>
<dbReference type="PANTHER" id="PTHR32024">
    <property type="entry name" value="TRK SYSTEM POTASSIUM UPTAKE PROTEIN TRKG-RELATED"/>
    <property type="match status" value="1"/>
</dbReference>
<dbReference type="InterPro" id="IPR003445">
    <property type="entry name" value="Cat_transpt"/>
</dbReference>
<evidence type="ECO:0000313" key="9">
    <source>
        <dbReference type="EMBL" id="THV22057.1"/>
    </source>
</evidence>
<comment type="caution">
    <text evidence="9">The sequence shown here is derived from an EMBL/GenBank/DDBJ whole genome shotgun (WGS) entry which is preliminary data.</text>
</comment>
<feature type="transmembrane region" description="Helical" evidence="8">
    <location>
        <begin position="76"/>
        <end position="100"/>
    </location>
</feature>
<gene>
    <name evidence="9" type="ORF">E9998_23850</name>
</gene>
<keyword evidence="3" id="KW-1003">Cell membrane</keyword>
<organism evidence="9 10">
    <name type="scientific">Glycomyces paridis</name>
    <dbReference type="NCBI Taxonomy" id="2126555"/>
    <lineage>
        <taxon>Bacteria</taxon>
        <taxon>Bacillati</taxon>
        <taxon>Actinomycetota</taxon>
        <taxon>Actinomycetes</taxon>
        <taxon>Glycomycetales</taxon>
        <taxon>Glycomycetaceae</taxon>
        <taxon>Glycomyces</taxon>
    </lineage>
</organism>
<keyword evidence="2" id="KW-0813">Transport</keyword>
<feature type="transmembrane region" description="Helical" evidence="8">
    <location>
        <begin position="192"/>
        <end position="212"/>
    </location>
</feature>
<feature type="transmembrane region" description="Helical" evidence="8">
    <location>
        <begin position="128"/>
        <end position="149"/>
    </location>
</feature>
<keyword evidence="4 8" id="KW-0812">Transmembrane</keyword>
<dbReference type="GO" id="GO:0030001">
    <property type="term" value="P:metal ion transport"/>
    <property type="evidence" value="ECO:0007669"/>
    <property type="project" value="UniProtKB-ARBA"/>
</dbReference>
<keyword evidence="10" id="KW-1185">Reference proteome</keyword>
<keyword evidence="7 8" id="KW-0472">Membrane</keyword>
<evidence type="ECO:0000256" key="3">
    <source>
        <dbReference type="ARBA" id="ARBA00022475"/>
    </source>
</evidence>
<evidence type="ECO:0000313" key="10">
    <source>
        <dbReference type="Proteomes" id="UP000305792"/>
    </source>
</evidence>
<feature type="transmembrane region" description="Helical" evidence="8">
    <location>
        <begin position="347"/>
        <end position="369"/>
    </location>
</feature>
<dbReference type="GO" id="GO:0008324">
    <property type="term" value="F:monoatomic cation transmembrane transporter activity"/>
    <property type="evidence" value="ECO:0007669"/>
    <property type="project" value="InterPro"/>
</dbReference>
<evidence type="ECO:0000256" key="6">
    <source>
        <dbReference type="ARBA" id="ARBA00023065"/>
    </source>
</evidence>
<evidence type="ECO:0000256" key="7">
    <source>
        <dbReference type="ARBA" id="ARBA00023136"/>
    </source>
</evidence>
<evidence type="ECO:0000256" key="5">
    <source>
        <dbReference type="ARBA" id="ARBA00022989"/>
    </source>
</evidence>
<comment type="subcellular location">
    <subcellularLocation>
        <location evidence="1">Cell membrane</location>
        <topology evidence="1">Multi-pass membrane protein</topology>
    </subcellularLocation>
</comment>
<dbReference type="PANTHER" id="PTHR32024:SF1">
    <property type="entry name" value="KTR SYSTEM POTASSIUM UPTAKE PROTEIN B"/>
    <property type="match status" value="1"/>
</dbReference>
<feature type="transmembrane region" description="Helical" evidence="8">
    <location>
        <begin position="232"/>
        <end position="252"/>
    </location>
</feature>
<dbReference type="Pfam" id="PF02386">
    <property type="entry name" value="TrkH"/>
    <property type="match status" value="1"/>
</dbReference>
<feature type="transmembrane region" description="Helical" evidence="8">
    <location>
        <begin position="294"/>
        <end position="327"/>
    </location>
</feature>
<keyword evidence="5 8" id="KW-1133">Transmembrane helix</keyword>
<dbReference type="GO" id="GO:0005886">
    <property type="term" value="C:plasma membrane"/>
    <property type="evidence" value="ECO:0007669"/>
    <property type="project" value="UniProtKB-SubCell"/>
</dbReference>
<protein>
    <submittedName>
        <fullName evidence="9">TrkH family potassium uptake protein</fullName>
    </submittedName>
</protein>
<dbReference type="Proteomes" id="UP000305792">
    <property type="component" value="Unassembled WGS sequence"/>
</dbReference>
<dbReference type="RefSeq" id="WP_136532250.1">
    <property type="nucleotide sequence ID" value="NZ_STGX01000024.1"/>
</dbReference>
<accession>A0A4S8NWQ9</accession>
<name>A0A4S8NWQ9_9ACTN</name>
<evidence type="ECO:0000256" key="4">
    <source>
        <dbReference type="ARBA" id="ARBA00022692"/>
    </source>
</evidence>
<feature type="transmembrane region" description="Helical" evidence="8">
    <location>
        <begin position="408"/>
        <end position="430"/>
    </location>
</feature>
<evidence type="ECO:0000256" key="1">
    <source>
        <dbReference type="ARBA" id="ARBA00004651"/>
    </source>
</evidence>
<proteinExistence type="predicted"/>
<evidence type="ECO:0000256" key="2">
    <source>
        <dbReference type="ARBA" id="ARBA00022448"/>
    </source>
</evidence>